<reference evidence="2" key="1">
    <citation type="submission" date="2023-07" db="EMBL/GenBank/DDBJ databases">
        <title>Sequencing the genomes of 1000 actinobacteria strains.</title>
        <authorList>
            <person name="Klenk H.-P."/>
        </authorList>
    </citation>
    <scope>NUCLEOTIDE SEQUENCE</scope>
    <source>
        <strain evidence="2">DSM 45977</strain>
    </source>
</reference>
<name>A0AAE4CN90_9ACTN</name>
<sequence length="52" mass="5593">MTTNAVGPATSPEDATTMVSGSDVYSRGHQPRRTLVALPRAESMITKETHHV</sequence>
<dbReference type="AlphaFoldDB" id="A0AAE4CN90"/>
<keyword evidence="3" id="KW-1185">Reference proteome</keyword>
<dbReference type="EMBL" id="JAVDXW010000001">
    <property type="protein sequence ID" value="MDR7303654.1"/>
    <property type="molecule type" value="Genomic_DNA"/>
</dbReference>
<gene>
    <name evidence="2" type="ORF">JOF55_003835</name>
</gene>
<proteinExistence type="predicted"/>
<organism evidence="2 3">
    <name type="scientific">Haloactinomyces albus</name>
    <dbReference type="NCBI Taxonomy" id="1352928"/>
    <lineage>
        <taxon>Bacteria</taxon>
        <taxon>Bacillati</taxon>
        <taxon>Actinomycetota</taxon>
        <taxon>Actinomycetes</taxon>
        <taxon>Actinopolysporales</taxon>
        <taxon>Actinopolysporaceae</taxon>
        <taxon>Haloactinomyces</taxon>
    </lineage>
</organism>
<feature type="region of interest" description="Disordered" evidence="1">
    <location>
        <begin position="1"/>
        <end position="29"/>
    </location>
</feature>
<accession>A0AAE4CN90</accession>
<protein>
    <submittedName>
        <fullName evidence="2">Uncharacterized protein</fullName>
    </submittedName>
</protein>
<dbReference type="RefSeq" id="WP_310276108.1">
    <property type="nucleotide sequence ID" value="NZ_JAVDXW010000001.1"/>
</dbReference>
<evidence type="ECO:0000256" key="1">
    <source>
        <dbReference type="SAM" id="MobiDB-lite"/>
    </source>
</evidence>
<evidence type="ECO:0000313" key="3">
    <source>
        <dbReference type="Proteomes" id="UP001180845"/>
    </source>
</evidence>
<dbReference type="Proteomes" id="UP001180845">
    <property type="component" value="Unassembled WGS sequence"/>
</dbReference>
<evidence type="ECO:0000313" key="2">
    <source>
        <dbReference type="EMBL" id="MDR7303654.1"/>
    </source>
</evidence>
<comment type="caution">
    <text evidence="2">The sequence shown here is derived from an EMBL/GenBank/DDBJ whole genome shotgun (WGS) entry which is preliminary data.</text>
</comment>